<dbReference type="Gene3D" id="1.10.390.10">
    <property type="entry name" value="Neutral Protease Domain 2"/>
    <property type="match status" value="1"/>
</dbReference>
<dbReference type="FunFam" id="2.60.40.1730:FF:000004">
    <property type="entry name" value="Leukotriene A(4) hydrolase"/>
    <property type="match status" value="1"/>
</dbReference>
<dbReference type="Pfam" id="PF17900">
    <property type="entry name" value="Peptidase_M1_N"/>
    <property type="match status" value="1"/>
</dbReference>
<dbReference type="CTD" id="6753155"/>
<comment type="catalytic activity">
    <reaction evidence="13">
        <text>leukotriene A4 + H2O = leukotriene B4</text>
        <dbReference type="Rhea" id="RHEA:22324"/>
        <dbReference type="ChEBI" id="CHEBI:15377"/>
        <dbReference type="ChEBI" id="CHEBI:57461"/>
        <dbReference type="ChEBI" id="CHEBI:57463"/>
        <dbReference type="EC" id="3.3.2.6"/>
    </reaction>
</comment>
<keyword evidence="4 13" id="KW-0963">Cytoplasm</keyword>
<dbReference type="SUPFAM" id="SSF48371">
    <property type="entry name" value="ARM repeat"/>
    <property type="match status" value="1"/>
</dbReference>
<feature type="binding site" evidence="12">
    <location>
        <position position="302"/>
    </location>
    <ligand>
        <name>Zn(2+)</name>
        <dbReference type="ChEBI" id="CHEBI:29105"/>
        <note>catalytic</note>
    </ligand>
</feature>
<dbReference type="InterPro" id="IPR012777">
    <property type="entry name" value="LTA4H"/>
</dbReference>
<accession>B3RUY4</accession>
<evidence type="ECO:0000256" key="5">
    <source>
        <dbReference type="ARBA" id="ARBA00022670"/>
    </source>
</evidence>
<dbReference type="GO" id="GO:0004177">
    <property type="term" value="F:aminopeptidase activity"/>
    <property type="evidence" value="ECO:0000318"/>
    <property type="project" value="GO_Central"/>
</dbReference>
<dbReference type="InterPro" id="IPR034015">
    <property type="entry name" value="M1_LTA4H"/>
</dbReference>
<evidence type="ECO:0000256" key="2">
    <source>
        <dbReference type="ARBA" id="ARBA00004716"/>
    </source>
</evidence>
<dbReference type="PANTHER" id="PTHR45726">
    <property type="entry name" value="LEUKOTRIENE A-4 HYDROLASE"/>
    <property type="match status" value="1"/>
</dbReference>
<dbReference type="OrthoDB" id="79562at2759"/>
<dbReference type="SMART" id="SM01263">
    <property type="entry name" value="Leuk-A4-hydro_C"/>
    <property type="match status" value="1"/>
</dbReference>
<dbReference type="FunFam" id="1.10.390.10:FF:000003">
    <property type="entry name" value="Leukotriene A(4) hydrolase"/>
    <property type="match status" value="1"/>
</dbReference>
<dbReference type="Gene3D" id="3.30.2010.30">
    <property type="match status" value="1"/>
</dbReference>
<feature type="active site" description="Proton donor" evidence="10">
    <location>
        <position position="386"/>
    </location>
</feature>
<dbReference type="GO" id="GO:0004301">
    <property type="term" value="F:epoxide hydrolase activity"/>
    <property type="evidence" value="ECO:0000318"/>
    <property type="project" value="GO_Central"/>
</dbReference>
<dbReference type="EC" id="3.3.2.6" evidence="13"/>
<keyword evidence="9 13" id="KW-0482">Metalloprotease</keyword>
<comment type="subcellular location">
    <subcellularLocation>
        <location evidence="1 13">Cytoplasm</location>
    </subcellularLocation>
</comment>
<dbReference type="PhylomeDB" id="B3RUY4"/>
<dbReference type="InterPro" id="IPR001930">
    <property type="entry name" value="Peptidase_M1"/>
</dbReference>
<evidence type="ECO:0000256" key="10">
    <source>
        <dbReference type="PIRSR" id="PIRSR612777-1"/>
    </source>
</evidence>
<dbReference type="Gene3D" id="2.60.40.1730">
    <property type="entry name" value="tricorn interacting facor f3 domain"/>
    <property type="match status" value="1"/>
</dbReference>
<feature type="binding site" evidence="11">
    <location>
        <begin position="269"/>
        <end position="274"/>
    </location>
    <ligand>
        <name>a peptide</name>
        <dbReference type="ChEBI" id="CHEBI:60466"/>
    </ligand>
</feature>
<evidence type="ECO:0000313" key="16">
    <source>
        <dbReference type="Proteomes" id="UP000009022"/>
    </source>
</evidence>
<dbReference type="InterPro" id="IPR038502">
    <property type="entry name" value="M1_LTA-4_hydro/amino_C_sf"/>
</dbReference>
<dbReference type="UniPathway" id="UPA00878"/>
<dbReference type="PRINTS" id="PR00756">
    <property type="entry name" value="ALADIPTASE"/>
</dbReference>
<dbReference type="EMBL" id="DS985244">
    <property type="protein sequence ID" value="EDV25398.1"/>
    <property type="molecule type" value="Genomic_DNA"/>
</dbReference>
<dbReference type="InterPro" id="IPR016024">
    <property type="entry name" value="ARM-type_fold"/>
</dbReference>
<dbReference type="Pfam" id="PF09127">
    <property type="entry name" value="Leuk-A4-hydro_C"/>
    <property type="match status" value="1"/>
</dbReference>
<evidence type="ECO:0000256" key="9">
    <source>
        <dbReference type="ARBA" id="ARBA00023049"/>
    </source>
</evidence>
<dbReference type="GO" id="GO:0043171">
    <property type="term" value="P:peptide catabolic process"/>
    <property type="evidence" value="ECO:0000318"/>
    <property type="project" value="GO_Central"/>
</dbReference>
<keyword evidence="6 12" id="KW-0479">Metal-binding</keyword>
<keyword evidence="5 13" id="KW-0645">Protease</keyword>
<evidence type="ECO:0000256" key="3">
    <source>
        <dbReference type="ARBA" id="ARBA00010136"/>
    </source>
</evidence>
<dbReference type="Pfam" id="PF01433">
    <property type="entry name" value="Peptidase_M1"/>
    <property type="match status" value="1"/>
</dbReference>
<proteinExistence type="inferred from homology"/>
<feature type="binding site" evidence="11">
    <location>
        <begin position="570"/>
        <end position="572"/>
    </location>
    <ligand>
        <name>a peptide</name>
        <dbReference type="ChEBI" id="CHEBI:60466"/>
    </ligand>
</feature>
<dbReference type="GO" id="GO:0019370">
    <property type="term" value="P:leukotriene biosynthetic process"/>
    <property type="evidence" value="ECO:0007669"/>
    <property type="project" value="UniProtKB-KW"/>
</dbReference>
<dbReference type="GO" id="GO:0070006">
    <property type="term" value="F:metalloaminopeptidase activity"/>
    <property type="evidence" value="ECO:0007669"/>
    <property type="project" value="UniProtKB-ARBA"/>
</dbReference>
<protein>
    <recommendedName>
        <fullName evidence="13">Leukotriene A(4) hydrolase</fullName>
        <shortName evidence="13">LTA-4 hydrolase</shortName>
        <ecNumber evidence="13">3.3.2.6</ecNumber>
    </recommendedName>
</protein>
<evidence type="ECO:0000313" key="15">
    <source>
        <dbReference type="EMBL" id="EDV25398.1"/>
    </source>
</evidence>
<dbReference type="PANTHER" id="PTHR45726:SF3">
    <property type="entry name" value="LEUKOTRIENE A-4 HYDROLASE"/>
    <property type="match status" value="1"/>
</dbReference>
<name>B3RUY4_TRIAD</name>
<dbReference type="KEGG" id="tad:TRIADDRAFT_23795"/>
<sequence>MADPTSFSNFDQCLVSHMSLDWSINFDTKRIEGNVTLATQVVADDVSKLILDTRDIAVTRIFDNDTGKDFNYSFTENIPALGTALEIQLSETIRFAITHGFTPNICIEYKTDPNASAIQWLDPLQTSGKKQPYMFTQCQAIHARSLVPCQDVPGVKITYKAKLNVPSGLVAVTSAIRRGDEIDTKDPTRKIFFSEQSVPIPSYLIALAVGALESRRIGPRSHVWSEKETVDAGAFEFSETETMLKIAEDLLGPYLWDQYDLLLLPPSFPYGGMENPCLTFVTPTLLAGDKSLANVIAHEIAHSWTGNLVTNASWEDFWLNEGHTVFVERKIAGRMFGEKMRQFAAIGTSINVYYQVKRYGDNHPFTALVPKLDRIDPDDAFSSVPYEKGFALLYHLEQVVGGPEVFEPFLKSYIQHFKYKSLKTSEWKDYLFSYFIDKVRDTQDALAKVDWDGWINKPGMPPTTLEYDTSLADACTELCNRWLKASEEELESFSSDDIKDFSSPQVIEFLSKLLVEAPITVKKVKAMDKAYSMGTRINSEIRFRWLRICVRGGWENSYSVACSFITEQGRMKFVRPLYRDLYNNAASRDLAKSTFGQNCNFYHNIASKMIASDLQM</sequence>
<evidence type="ECO:0000256" key="1">
    <source>
        <dbReference type="ARBA" id="ARBA00004496"/>
    </source>
</evidence>
<feature type="binding site" evidence="11">
    <location>
        <begin position="137"/>
        <end position="139"/>
    </location>
    <ligand>
        <name>a peptide</name>
        <dbReference type="ChEBI" id="CHEBI:60466"/>
    </ligand>
</feature>
<dbReference type="InterPro" id="IPR015211">
    <property type="entry name" value="Peptidase_M1_C"/>
</dbReference>
<feature type="binding site" evidence="12">
    <location>
        <position position="321"/>
    </location>
    <ligand>
        <name>Zn(2+)</name>
        <dbReference type="ChEBI" id="CHEBI:29105"/>
        <note>catalytic</note>
    </ligand>
</feature>
<dbReference type="eggNOG" id="KOG1047">
    <property type="taxonomic scope" value="Eukaryota"/>
</dbReference>
<dbReference type="InParanoid" id="B3RUY4"/>
<feature type="binding site" evidence="12">
    <location>
        <position position="298"/>
    </location>
    <ligand>
        <name>Zn(2+)</name>
        <dbReference type="ChEBI" id="CHEBI:29105"/>
        <note>catalytic</note>
    </ligand>
</feature>
<dbReference type="InterPro" id="IPR045357">
    <property type="entry name" value="Aminopeptidase_N-like_N"/>
</dbReference>
<dbReference type="GO" id="GO:0006508">
    <property type="term" value="P:proteolysis"/>
    <property type="evidence" value="ECO:0007669"/>
    <property type="project" value="UniProtKB-KW"/>
</dbReference>
<dbReference type="Proteomes" id="UP000009022">
    <property type="component" value="Unassembled WGS sequence"/>
</dbReference>
<gene>
    <name evidence="15" type="ORF">TRIADDRAFT_23795</name>
</gene>
<evidence type="ECO:0000259" key="14">
    <source>
        <dbReference type="SMART" id="SM01263"/>
    </source>
</evidence>
<organism evidence="15 16">
    <name type="scientific">Trichoplax adhaerens</name>
    <name type="common">Trichoplax reptans</name>
    <dbReference type="NCBI Taxonomy" id="10228"/>
    <lineage>
        <taxon>Eukaryota</taxon>
        <taxon>Metazoa</taxon>
        <taxon>Placozoa</taxon>
        <taxon>Uniplacotomia</taxon>
        <taxon>Trichoplacea</taxon>
        <taxon>Trichoplacidae</taxon>
        <taxon>Trichoplax</taxon>
    </lineage>
</organism>
<evidence type="ECO:0000256" key="8">
    <source>
        <dbReference type="ARBA" id="ARBA00022833"/>
    </source>
</evidence>
<dbReference type="InterPro" id="IPR027268">
    <property type="entry name" value="Peptidase_M4/M1_CTD_sf"/>
</dbReference>
<dbReference type="Gene3D" id="1.25.40.320">
    <property type="entry name" value="Peptidase M1, leukotriene A4 hydrolase/aminopeptidase C-terminal domain"/>
    <property type="match status" value="1"/>
</dbReference>
<dbReference type="FunFam" id="1.25.40.320:FF:000001">
    <property type="entry name" value="Leukotriene A(4) hydrolase"/>
    <property type="match status" value="1"/>
</dbReference>
<evidence type="ECO:0000256" key="6">
    <source>
        <dbReference type="ARBA" id="ARBA00022723"/>
    </source>
</evidence>
<evidence type="ECO:0000256" key="13">
    <source>
        <dbReference type="RuleBase" id="RU361141"/>
    </source>
</evidence>
<dbReference type="NCBIfam" id="TIGR02411">
    <property type="entry name" value="leuko_A4_hydro"/>
    <property type="match status" value="1"/>
</dbReference>
<dbReference type="GeneID" id="6753155"/>
<evidence type="ECO:0000256" key="4">
    <source>
        <dbReference type="ARBA" id="ARBA00022490"/>
    </source>
</evidence>
<feature type="active site" description="Proton acceptor" evidence="10">
    <location>
        <position position="299"/>
    </location>
</feature>
<dbReference type="AlphaFoldDB" id="B3RUY4"/>
<dbReference type="MEROPS" id="M01.004"/>
<dbReference type="STRING" id="10228.B3RUY4"/>
<evidence type="ECO:0000256" key="7">
    <source>
        <dbReference type="ARBA" id="ARBA00022801"/>
    </source>
</evidence>
<dbReference type="InterPro" id="IPR042097">
    <property type="entry name" value="Aminopeptidase_N-like_N_sf"/>
</dbReference>
<keyword evidence="8 12" id="KW-0862">Zinc</keyword>
<dbReference type="FunCoup" id="B3RUY4">
    <property type="interactions" value="1434"/>
</dbReference>
<dbReference type="InterPro" id="IPR014782">
    <property type="entry name" value="Peptidase_M1_dom"/>
</dbReference>
<comment type="pathway">
    <text evidence="2 13">Lipid metabolism; leukotriene B4 biosynthesis.</text>
</comment>
<dbReference type="HOGENOM" id="CLU_014505_1_2_1"/>
<evidence type="ECO:0000256" key="12">
    <source>
        <dbReference type="PIRSR" id="PIRSR612777-3"/>
    </source>
</evidence>
<dbReference type="CDD" id="cd09599">
    <property type="entry name" value="M1_LTA4H"/>
    <property type="match status" value="1"/>
</dbReference>
<evidence type="ECO:0000256" key="11">
    <source>
        <dbReference type="PIRSR" id="PIRSR612777-2"/>
    </source>
</evidence>
<dbReference type="SUPFAM" id="SSF63737">
    <property type="entry name" value="Leukotriene A4 hydrolase N-terminal domain"/>
    <property type="match status" value="1"/>
</dbReference>
<dbReference type="GO" id="GO:0005829">
    <property type="term" value="C:cytosol"/>
    <property type="evidence" value="ECO:0000318"/>
    <property type="project" value="GO_Central"/>
</dbReference>
<keyword evidence="16" id="KW-1185">Reference proteome</keyword>
<reference evidence="15 16" key="1">
    <citation type="journal article" date="2008" name="Nature">
        <title>The Trichoplax genome and the nature of placozoans.</title>
        <authorList>
            <person name="Srivastava M."/>
            <person name="Begovic E."/>
            <person name="Chapman J."/>
            <person name="Putnam N.H."/>
            <person name="Hellsten U."/>
            <person name="Kawashima T."/>
            <person name="Kuo A."/>
            <person name="Mitros T."/>
            <person name="Salamov A."/>
            <person name="Carpenter M.L."/>
            <person name="Signorovitch A.Y."/>
            <person name="Moreno M.A."/>
            <person name="Kamm K."/>
            <person name="Grimwood J."/>
            <person name="Schmutz J."/>
            <person name="Shapiro H."/>
            <person name="Grigoriev I.V."/>
            <person name="Buss L.W."/>
            <person name="Schierwater B."/>
            <person name="Dellaporta S.L."/>
            <person name="Rokhsar D.S."/>
        </authorList>
    </citation>
    <scope>NUCLEOTIDE SEQUENCE [LARGE SCALE GENOMIC DNA]</scope>
    <source>
        <strain evidence="15 16">Grell-BS-1999</strain>
    </source>
</reference>
<dbReference type="InterPro" id="IPR049980">
    <property type="entry name" value="LTA4H_cat"/>
</dbReference>
<feature type="domain" description="Peptidase M1 leukotriene A4 hydrolase/aminopeptidase C-terminal" evidence="14">
    <location>
        <begin position="470"/>
        <end position="614"/>
    </location>
</feature>
<comment type="cofactor">
    <cofactor evidence="12 13">
        <name>Zn(2+)</name>
        <dbReference type="ChEBI" id="CHEBI:29105"/>
    </cofactor>
    <text evidence="12 13">Binds 1 zinc ion per subunit.</text>
</comment>
<keyword evidence="7 13" id="KW-0378">Hydrolase</keyword>
<dbReference type="GO" id="GO:0004463">
    <property type="term" value="F:leukotriene-A4 hydrolase activity"/>
    <property type="evidence" value="ECO:0007669"/>
    <property type="project" value="UniProtKB-EC"/>
</dbReference>
<dbReference type="OMA" id="CTALQWM"/>
<dbReference type="GO" id="GO:0008270">
    <property type="term" value="F:zinc ion binding"/>
    <property type="evidence" value="ECO:0007669"/>
    <property type="project" value="InterPro"/>
</dbReference>
<keyword evidence="13" id="KW-0434">Leukotriene biosynthesis</keyword>
<dbReference type="FunFam" id="3.30.2010.30:FF:000001">
    <property type="entry name" value="Leukotriene A(4) hydrolase"/>
    <property type="match status" value="1"/>
</dbReference>
<dbReference type="SUPFAM" id="SSF55486">
    <property type="entry name" value="Metalloproteases ('zincins'), catalytic domain"/>
    <property type="match status" value="1"/>
</dbReference>
<dbReference type="RefSeq" id="XP_002111431.1">
    <property type="nucleotide sequence ID" value="XM_002111395.1"/>
</dbReference>
<comment type="similarity">
    <text evidence="3 13">Belongs to the peptidase M1 family.</text>
</comment>